<dbReference type="RefSeq" id="WP_043707750.1">
    <property type="nucleotide sequence ID" value="NZ_CP012873.1"/>
</dbReference>
<dbReference type="Proteomes" id="UP000032287">
    <property type="component" value="Unassembled WGS sequence"/>
</dbReference>
<proteinExistence type="predicted"/>
<gene>
    <name evidence="1" type="ORF">QX99_01210</name>
</gene>
<organism evidence="1 2">
    <name type="scientific">Weissella cibaria</name>
    <dbReference type="NCBI Taxonomy" id="137591"/>
    <lineage>
        <taxon>Bacteria</taxon>
        <taxon>Bacillati</taxon>
        <taxon>Bacillota</taxon>
        <taxon>Bacilli</taxon>
        <taxon>Lactobacillales</taxon>
        <taxon>Lactobacillaceae</taxon>
        <taxon>Weissella</taxon>
    </lineage>
</organism>
<dbReference type="AlphaFoldDB" id="A0A0D1LP70"/>
<keyword evidence="2" id="KW-1185">Reference proteome</keyword>
<sequence length="88" mass="10179">MTQVMSLLKDPQVLILMAFFFGGVKMRLPVHHAVLRTVALYALLQYPLVSPGVMSFVWYVEAVDGRRQRCRRRPMTKGQKKNHVHCPK</sequence>
<name>A0A0D1LP70_9LACO</name>
<dbReference type="KEGG" id="wcb:AO080_03235"/>
<evidence type="ECO:0000313" key="2">
    <source>
        <dbReference type="Proteomes" id="UP000032287"/>
    </source>
</evidence>
<protein>
    <submittedName>
        <fullName evidence="1">Uncharacterized protein</fullName>
    </submittedName>
</protein>
<accession>A0A0D1LP70</accession>
<dbReference type="EMBL" id="JWHU01000021">
    <property type="protein sequence ID" value="KIU20402.1"/>
    <property type="molecule type" value="Genomic_DNA"/>
</dbReference>
<dbReference type="PATRIC" id="fig|137591.25.peg.1181"/>
<evidence type="ECO:0000313" key="1">
    <source>
        <dbReference type="EMBL" id="KIU20402.1"/>
    </source>
</evidence>
<comment type="caution">
    <text evidence="1">The sequence shown here is derived from an EMBL/GenBank/DDBJ whole genome shotgun (WGS) entry which is preliminary data.</text>
</comment>
<reference evidence="1 2" key="1">
    <citation type="journal article" date="2015" name="Microbiology (Mosc.)">
        <title>Genomics of the Weissella cibaria species with an examination of its metabolic traits.</title>
        <authorList>
            <person name="Lynch K.M."/>
            <person name="Lucid A."/>
            <person name="Arendt E.K."/>
            <person name="Sleator R.D."/>
            <person name="Lucey B."/>
            <person name="Coffey A."/>
        </authorList>
    </citation>
    <scope>NUCLEOTIDE SEQUENCE [LARGE SCALE GENOMIC DNA]</scope>
    <source>
        <strain evidence="1 2">MG1</strain>
    </source>
</reference>